<keyword evidence="2 5" id="KW-0808">Transferase</keyword>
<reference evidence="5 6" key="1">
    <citation type="submission" date="2016-10" db="EMBL/GenBank/DDBJ databases">
        <authorList>
            <person name="de Groot N.N."/>
        </authorList>
    </citation>
    <scope>NUCLEOTIDE SEQUENCE [LARGE SCALE GENOMIC DNA]</scope>
    <source>
        <strain evidence="5 6">DSM 19033</strain>
    </source>
</reference>
<evidence type="ECO:0000313" key="6">
    <source>
        <dbReference type="Proteomes" id="UP000198850"/>
    </source>
</evidence>
<dbReference type="Pfam" id="PF22624">
    <property type="entry name" value="AASDHPPT_N"/>
    <property type="match status" value="1"/>
</dbReference>
<dbReference type="InterPro" id="IPR008278">
    <property type="entry name" value="4-PPantetheinyl_Trfase_dom"/>
</dbReference>
<dbReference type="GO" id="GO:0000287">
    <property type="term" value="F:magnesium ion binding"/>
    <property type="evidence" value="ECO:0007669"/>
    <property type="project" value="InterPro"/>
</dbReference>
<comment type="similarity">
    <text evidence="1">Belongs to the P-Pant transferase superfamily. Gsp/Sfp/HetI/AcpT family.</text>
</comment>
<dbReference type="PANTHER" id="PTHR12215:SF10">
    <property type="entry name" value="L-AMINOADIPATE-SEMIALDEHYDE DEHYDROGENASE-PHOSPHOPANTETHEINYL TRANSFERASE"/>
    <property type="match status" value="1"/>
</dbReference>
<dbReference type="SUPFAM" id="SSF56214">
    <property type="entry name" value="4'-phosphopantetheinyl transferase"/>
    <property type="match status" value="2"/>
</dbReference>
<dbReference type="PANTHER" id="PTHR12215">
    <property type="entry name" value="PHOSPHOPANTETHEINE TRANSFERASE"/>
    <property type="match status" value="1"/>
</dbReference>
<dbReference type="STRING" id="425514.SAMN05443550_11068"/>
<name>A0A1H4GK08_9SPHI</name>
<dbReference type="InterPro" id="IPR055066">
    <property type="entry name" value="AASDHPPT_N"/>
</dbReference>
<feature type="domain" description="4'-phosphopantetheinyl transferase" evidence="3">
    <location>
        <begin position="130"/>
        <end position="228"/>
    </location>
</feature>
<sequence>MANYLFCRNIDQLSLIGSSAVKQHPDPINIWSISVENQLRHITRLEGVLTPEEKAQAARYHQKKDMLQFIVTRAALRFLLAEVISCRPEEVNIITAAGHHKPQLSGKTGIYFNISHSNQRAVIAIGTGEIGIDLEYVQPDFEYLSVAEFAFSAMESDSLLRHENPLKEFFRLWTRKEAFLKGLGTGLINDLKLINCLDNENIIPAHVAGVKADWAVTTVELIPDYLMSIAHEQLPAVKQINLNTDEDLFTRSYKSDFSF</sequence>
<dbReference type="GO" id="GO:0008897">
    <property type="term" value="F:holo-[acyl-carrier-protein] synthase activity"/>
    <property type="evidence" value="ECO:0007669"/>
    <property type="project" value="InterPro"/>
</dbReference>
<gene>
    <name evidence="5" type="ORF">SAMN05443550_11068</name>
</gene>
<dbReference type="Gene3D" id="3.90.470.20">
    <property type="entry name" value="4'-phosphopantetheinyl transferase domain"/>
    <property type="match status" value="2"/>
</dbReference>
<evidence type="ECO:0000256" key="1">
    <source>
        <dbReference type="ARBA" id="ARBA00010990"/>
    </source>
</evidence>
<dbReference type="RefSeq" id="WP_175470622.1">
    <property type="nucleotide sequence ID" value="NZ_FNRA01000010.1"/>
</dbReference>
<evidence type="ECO:0000259" key="4">
    <source>
        <dbReference type="Pfam" id="PF22624"/>
    </source>
</evidence>
<proteinExistence type="inferred from homology"/>
<dbReference type="GO" id="GO:0019878">
    <property type="term" value="P:lysine biosynthetic process via aminoadipic acid"/>
    <property type="evidence" value="ECO:0007669"/>
    <property type="project" value="TreeGrafter"/>
</dbReference>
<evidence type="ECO:0000256" key="2">
    <source>
        <dbReference type="ARBA" id="ARBA00022679"/>
    </source>
</evidence>
<keyword evidence="6" id="KW-1185">Reference proteome</keyword>
<organism evidence="5 6">
    <name type="scientific">Pedobacter hartonius</name>
    <dbReference type="NCBI Taxonomy" id="425514"/>
    <lineage>
        <taxon>Bacteria</taxon>
        <taxon>Pseudomonadati</taxon>
        <taxon>Bacteroidota</taxon>
        <taxon>Sphingobacteriia</taxon>
        <taxon>Sphingobacteriales</taxon>
        <taxon>Sphingobacteriaceae</taxon>
        <taxon>Pedobacter</taxon>
    </lineage>
</organism>
<dbReference type="InterPro" id="IPR037143">
    <property type="entry name" value="4-PPantetheinyl_Trfase_dom_sf"/>
</dbReference>
<dbReference type="InterPro" id="IPR050559">
    <property type="entry name" value="P-Pant_transferase_sf"/>
</dbReference>
<dbReference type="Pfam" id="PF01648">
    <property type="entry name" value="ACPS"/>
    <property type="match status" value="1"/>
</dbReference>
<evidence type="ECO:0000313" key="5">
    <source>
        <dbReference type="EMBL" id="SEB09002.1"/>
    </source>
</evidence>
<dbReference type="GO" id="GO:0005829">
    <property type="term" value="C:cytosol"/>
    <property type="evidence" value="ECO:0007669"/>
    <property type="project" value="TreeGrafter"/>
</dbReference>
<accession>A0A1H4GK08</accession>
<protein>
    <submittedName>
        <fullName evidence="5">4'-phosphopantetheinyl transferase</fullName>
    </submittedName>
</protein>
<dbReference type="AlphaFoldDB" id="A0A1H4GK08"/>
<dbReference type="Proteomes" id="UP000198850">
    <property type="component" value="Unassembled WGS sequence"/>
</dbReference>
<dbReference type="EMBL" id="FNRA01000010">
    <property type="protein sequence ID" value="SEB09002.1"/>
    <property type="molecule type" value="Genomic_DNA"/>
</dbReference>
<evidence type="ECO:0000259" key="3">
    <source>
        <dbReference type="Pfam" id="PF01648"/>
    </source>
</evidence>
<feature type="domain" description="4'-phosphopantetheinyl transferase N-terminal" evidence="4">
    <location>
        <begin position="47"/>
        <end position="124"/>
    </location>
</feature>